<dbReference type="SUPFAM" id="SSF52402">
    <property type="entry name" value="Adenine nucleotide alpha hydrolases-like"/>
    <property type="match status" value="1"/>
</dbReference>
<name>X1I609_9ZZZZ</name>
<sequence>MKEIAFKLRAKLIESVQKNRASGLLFSGGLDSAILATLNPEVKAITVSLINQATTNSDVVARFTCARLCPQGYKGIRYKNEGKDVKFATSLVRLLKIE</sequence>
<evidence type="ECO:0008006" key="2">
    <source>
        <dbReference type="Google" id="ProtNLM"/>
    </source>
</evidence>
<accession>X1I609</accession>
<organism evidence="1">
    <name type="scientific">marine sediment metagenome</name>
    <dbReference type="NCBI Taxonomy" id="412755"/>
    <lineage>
        <taxon>unclassified sequences</taxon>
        <taxon>metagenomes</taxon>
        <taxon>ecological metagenomes</taxon>
    </lineage>
</organism>
<protein>
    <recommendedName>
        <fullName evidence="2">Asparagine synthetase domain-containing protein</fullName>
    </recommendedName>
</protein>
<feature type="non-terminal residue" evidence="1">
    <location>
        <position position="98"/>
    </location>
</feature>
<evidence type="ECO:0000313" key="1">
    <source>
        <dbReference type="EMBL" id="GAH61519.1"/>
    </source>
</evidence>
<proteinExistence type="predicted"/>
<gene>
    <name evidence="1" type="ORF">S03H2_29249</name>
</gene>
<dbReference type="EMBL" id="BARU01017648">
    <property type="protein sequence ID" value="GAH61519.1"/>
    <property type="molecule type" value="Genomic_DNA"/>
</dbReference>
<reference evidence="1" key="1">
    <citation type="journal article" date="2014" name="Front. Microbiol.">
        <title>High frequency of phylogenetically diverse reductive dehalogenase-homologous genes in deep subseafloor sedimentary metagenomes.</title>
        <authorList>
            <person name="Kawai M."/>
            <person name="Futagami T."/>
            <person name="Toyoda A."/>
            <person name="Takaki Y."/>
            <person name="Nishi S."/>
            <person name="Hori S."/>
            <person name="Arai W."/>
            <person name="Tsubouchi T."/>
            <person name="Morono Y."/>
            <person name="Uchiyama I."/>
            <person name="Ito T."/>
            <person name="Fujiyama A."/>
            <person name="Inagaki F."/>
            <person name="Takami H."/>
        </authorList>
    </citation>
    <scope>NUCLEOTIDE SEQUENCE</scope>
    <source>
        <strain evidence="1">Expedition CK06-06</strain>
    </source>
</reference>
<dbReference type="AlphaFoldDB" id="X1I609"/>
<comment type="caution">
    <text evidence="1">The sequence shown here is derived from an EMBL/GenBank/DDBJ whole genome shotgun (WGS) entry which is preliminary data.</text>
</comment>